<dbReference type="Gene3D" id="2.40.50.140">
    <property type="entry name" value="Nucleic acid-binding proteins"/>
    <property type="match status" value="2"/>
</dbReference>
<sequence length="253" mass="27959">MGEIIWACPQAGLKRLRRRWLLSSVLALAVLEFVVGELVHLPAFAGSPSARRSARRLAAGRHPRVSRCGQALAGDGRKSLADFQVGEKVDGVVTAWFGNNGYVVDVGGKLQGNLEACELNDGLPAISLSKRQKVKVRVLDIDDAGKRLYLTMREGSLERSPRKPYLQGVSGQDMQRFVDAKGDEWFEGEVQQLASYGAFVRCQQPDGDGEVDGMLHKSELSRGFAEEIERGQMVRVRVRDSEGRKMFLSMKDP</sequence>
<dbReference type="PROSITE" id="PS50126">
    <property type="entry name" value="S1"/>
    <property type="match status" value="2"/>
</dbReference>
<name>A0A7S1LI80_ALECA</name>
<proteinExistence type="predicted"/>
<protein>
    <recommendedName>
        <fullName evidence="2">S1 motif domain-containing protein</fullName>
    </recommendedName>
</protein>
<organism evidence="3">
    <name type="scientific">Alexandrium catenella</name>
    <name type="common">Red tide dinoflagellate</name>
    <name type="synonym">Gonyaulax catenella</name>
    <dbReference type="NCBI Taxonomy" id="2925"/>
    <lineage>
        <taxon>Eukaryota</taxon>
        <taxon>Sar</taxon>
        <taxon>Alveolata</taxon>
        <taxon>Dinophyceae</taxon>
        <taxon>Gonyaulacales</taxon>
        <taxon>Pyrocystaceae</taxon>
        <taxon>Alexandrium</taxon>
    </lineage>
</organism>
<feature type="domain" description="S1 motif" evidence="2">
    <location>
        <begin position="183"/>
        <end position="251"/>
    </location>
</feature>
<accession>A0A7S1LI80</accession>
<dbReference type="PANTHER" id="PTHR10724">
    <property type="entry name" value="30S RIBOSOMAL PROTEIN S1"/>
    <property type="match status" value="1"/>
</dbReference>
<gene>
    <name evidence="3" type="ORF">ACAT0790_LOCUS9150</name>
</gene>
<dbReference type="GO" id="GO:0006412">
    <property type="term" value="P:translation"/>
    <property type="evidence" value="ECO:0007669"/>
    <property type="project" value="TreeGrafter"/>
</dbReference>
<dbReference type="SUPFAM" id="SSF50249">
    <property type="entry name" value="Nucleic acid-binding proteins"/>
    <property type="match status" value="2"/>
</dbReference>
<dbReference type="AlphaFoldDB" id="A0A7S1LI80"/>
<dbReference type="GO" id="GO:0003729">
    <property type="term" value="F:mRNA binding"/>
    <property type="evidence" value="ECO:0007669"/>
    <property type="project" value="TreeGrafter"/>
</dbReference>
<dbReference type="SMART" id="SM00316">
    <property type="entry name" value="S1"/>
    <property type="match status" value="2"/>
</dbReference>
<reference evidence="3" key="1">
    <citation type="submission" date="2021-01" db="EMBL/GenBank/DDBJ databases">
        <authorList>
            <person name="Corre E."/>
            <person name="Pelletier E."/>
            <person name="Niang G."/>
            <person name="Scheremetjew M."/>
            <person name="Finn R."/>
            <person name="Kale V."/>
            <person name="Holt S."/>
            <person name="Cochrane G."/>
            <person name="Meng A."/>
            <person name="Brown T."/>
            <person name="Cohen L."/>
        </authorList>
    </citation>
    <scope>NUCLEOTIDE SEQUENCE</scope>
    <source>
        <strain evidence="3">OF101</strain>
    </source>
</reference>
<evidence type="ECO:0000256" key="1">
    <source>
        <dbReference type="SAM" id="Phobius"/>
    </source>
</evidence>
<dbReference type="InterPro" id="IPR050437">
    <property type="entry name" value="Ribos_protein_bS1-like"/>
</dbReference>
<evidence type="ECO:0000259" key="2">
    <source>
        <dbReference type="PROSITE" id="PS50126"/>
    </source>
</evidence>
<dbReference type="GO" id="GO:0003735">
    <property type="term" value="F:structural constituent of ribosome"/>
    <property type="evidence" value="ECO:0007669"/>
    <property type="project" value="TreeGrafter"/>
</dbReference>
<dbReference type="EMBL" id="HBGE01015466">
    <property type="protein sequence ID" value="CAD9104637.1"/>
    <property type="molecule type" value="Transcribed_RNA"/>
</dbReference>
<feature type="domain" description="S1 motif" evidence="2">
    <location>
        <begin position="86"/>
        <end position="153"/>
    </location>
</feature>
<dbReference type="InterPro" id="IPR012340">
    <property type="entry name" value="NA-bd_OB-fold"/>
</dbReference>
<keyword evidence="1" id="KW-0812">Transmembrane</keyword>
<dbReference type="InterPro" id="IPR003029">
    <property type="entry name" value="S1_domain"/>
</dbReference>
<evidence type="ECO:0000313" key="3">
    <source>
        <dbReference type="EMBL" id="CAD9104637.1"/>
    </source>
</evidence>
<feature type="transmembrane region" description="Helical" evidence="1">
    <location>
        <begin position="20"/>
        <end position="45"/>
    </location>
</feature>
<keyword evidence="1" id="KW-1133">Transmembrane helix</keyword>
<dbReference type="Pfam" id="PF00575">
    <property type="entry name" value="S1"/>
    <property type="match status" value="1"/>
</dbReference>
<keyword evidence="1" id="KW-0472">Membrane</keyword>